<dbReference type="AlphaFoldDB" id="F2NNY4"/>
<keyword evidence="3" id="KW-1185">Reference proteome</keyword>
<name>F2NNY4_MARHT</name>
<evidence type="ECO:0000313" key="2">
    <source>
        <dbReference type="EMBL" id="AEB11572.1"/>
    </source>
</evidence>
<dbReference type="RefSeq" id="WP_013703623.1">
    <property type="nucleotide sequence ID" value="NC_015387.1"/>
</dbReference>
<reference evidence="2 3" key="1">
    <citation type="journal article" date="2012" name="Stand. Genomic Sci.">
        <title>Complete genome sequence of the aerobic, heterotroph Marinithermus hydrothermalis type strain (T1(T)) from a deep-sea hydrothermal vent chimney.</title>
        <authorList>
            <person name="Copeland A."/>
            <person name="Gu W."/>
            <person name="Yasawong M."/>
            <person name="Lapidus A."/>
            <person name="Lucas S."/>
            <person name="Deshpande S."/>
            <person name="Pagani I."/>
            <person name="Tapia R."/>
            <person name="Cheng J.F."/>
            <person name="Goodwin L.A."/>
            <person name="Pitluck S."/>
            <person name="Liolios K."/>
            <person name="Ivanova N."/>
            <person name="Mavromatis K."/>
            <person name="Mikhailova N."/>
            <person name="Pati A."/>
            <person name="Chen A."/>
            <person name="Palaniappan K."/>
            <person name="Land M."/>
            <person name="Pan C."/>
            <person name="Brambilla E.M."/>
            <person name="Rohde M."/>
            <person name="Tindall B.J."/>
            <person name="Sikorski J."/>
            <person name="Goker M."/>
            <person name="Detter J.C."/>
            <person name="Bristow J."/>
            <person name="Eisen J.A."/>
            <person name="Markowitz V."/>
            <person name="Hugenholtz P."/>
            <person name="Kyrpides N.C."/>
            <person name="Klenk H.P."/>
            <person name="Woyke T."/>
        </authorList>
    </citation>
    <scope>NUCLEOTIDE SEQUENCE [LARGE SCALE GENOMIC DNA]</scope>
    <source>
        <strain evidence="3">DSM 14884 / JCM 11576 / T1</strain>
    </source>
</reference>
<feature type="transmembrane region" description="Helical" evidence="1">
    <location>
        <begin position="33"/>
        <end position="52"/>
    </location>
</feature>
<sequence>MNLLTLLWIVLLLFSLLNVGLVYWAARPLVGRVFVGTALVLMLVGLAQLLAFQGVLPLAWAWLAVLLFPIGQAGLLLYTYRYLMRQQHHPPR</sequence>
<keyword evidence="1" id="KW-0472">Membrane</keyword>
<proteinExistence type="predicted"/>
<keyword evidence="1" id="KW-0812">Transmembrane</keyword>
<dbReference type="Proteomes" id="UP000007030">
    <property type="component" value="Chromosome"/>
</dbReference>
<dbReference type="HOGENOM" id="CLU_2409771_0_0_0"/>
<organism evidence="2 3">
    <name type="scientific">Marinithermus hydrothermalis (strain DSM 14884 / JCM 11576 / T1)</name>
    <dbReference type="NCBI Taxonomy" id="869210"/>
    <lineage>
        <taxon>Bacteria</taxon>
        <taxon>Thermotogati</taxon>
        <taxon>Deinococcota</taxon>
        <taxon>Deinococci</taxon>
        <taxon>Thermales</taxon>
        <taxon>Thermaceae</taxon>
        <taxon>Marinithermus</taxon>
    </lineage>
</organism>
<evidence type="ECO:0000313" key="3">
    <source>
        <dbReference type="Proteomes" id="UP000007030"/>
    </source>
</evidence>
<gene>
    <name evidence="2" type="ordered locus">Marky_0825</name>
</gene>
<dbReference type="KEGG" id="mhd:Marky_0825"/>
<dbReference type="EMBL" id="CP002630">
    <property type="protein sequence ID" value="AEB11572.1"/>
    <property type="molecule type" value="Genomic_DNA"/>
</dbReference>
<feature type="transmembrane region" description="Helical" evidence="1">
    <location>
        <begin position="58"/>
        <end position="80"/>
    </location>
</feature>
<feature type="transmembrane region" description="Helical" evidence="1">
    <location>
        <begin position="6"/>
        <end position="26"/>
    </location>
</feature>
<keyword evidence="1" id="KW-1133">Transmembrane helix</keyword>
<accession>F2NNY4</accession>
<evidence type="ECO:0000256" key="1">
    <source>
        <dbReference type="SAM" id="Phobius"/>
    </source>
</evidence>
<protein>
    <submittedName>
        <fullName evidence="2">Uncharacterized protein</fullName>
    </submittedName>
</protein>
<dbReference type="STRING" id="869210.Marky_0825"/>